<sequence>MLCLLSKSRPVYIIPVFRRFTVLFEHSRNYQTRIQKLHDDGIDLKHQSYETDPIEHTRRCTLYKNHDIWTLYKTICPNARTLGDALYEGCAASNDGPCVGIVQQLNSTEPIKWLSYSTVIERSRIIGSYLWTVGKLTPMKSRVAIVSANRPEYLFVQQGCSMYGFTLVNLYTSYDSATIMSLLDRTKTDVLVVENIERIKSFEDELLKNEQIKQIIVMDDIDCNKHDKIRSISSILKTITKYDIRERPTIDPESIATFIMTSGTTGDPKIVMLSHENHLAASKGNLLRVEQANINEVVAKRHCSILPMAHIFEQFILLGLFLRGRQVVFCPSTDKIVEYMSIVKPTKLTLVPRIVKPTKLTLVPRILYKVYDKVMAEVTKSKLKYYLVQKALNREDAWWLSRLVFRKVKKLFGGEVKAIFVGSAPITSDVLHFFRIALDTPIMTGYGQTESTACANLTHPVDMSSDTVGSPVVTVELKLIDVPNTSYRSDMNQGEICIRGPVIFKGYYNDEEKSREAIDKDGWLHTGDVGEWTSNGALRIIDRTKHIFKLNQGIYIAPERLENIYSRSQWIAQIFVDGISTEATVVAIVIPDEEYVRKNFESAHATMPFSELCKDEKLKQIILNDLNRLAKDNQFKYFETISNIYIQSESFSLENGLLTTTLKTRRNNVRKQFQTIIQSLYNVDKKAKA</sequence>
<dbReference type="InterPro" id="IPR042099">
    <property type="entry name" value="ANL_N_sf"/>
</dbReference>
<evidence type="ECO:0000256" key="3">
    <source>
        <dbReference type="ARBA" id="ARBA00026121"/>
    </source>
</evidence>
<dbReference type="OrthoDB" id="1700726at2759"/>
<protein>
    <recommendedName>
        <fullName evidence="3">long-chain-fatty-acid--CoA ligase</fullName>
        <ecNumber evidence="3">6.2.1.3</ecNumber>
    </recommendedName>
</protein>
<dbReference type="GO" id="GO:0016020">
    <property type="term" value="C:membrane"/>
    <property type="evidence" value="ECO:0007669"/>
    <property type="project" value="TreeGrafter"/>
</dbReference>
<proteinExistence type="predicted"/>
<evidence type="ECO:0000256" key="2">
    <source>
        <dbReference type="ARBA" id="ARBA00022832"/>
    </source>
</evidence>
<evidence type="ECO:0000313" key="6">
    <source>
        <dbReference type="Proteomes" id="UP000663825"/>
    </source>
</evidence>
<dbReference type="PANTHER" id="PTHR43272:SF107">
    <property type="entry name" value="LONG-CHAIN-FATTY-ACID--COA LIGASE 5"/>
    <property type="match status" value="1"/>
</dbReference>
<dbReference type="GO" id="GO:0004467">
    <property type="term" value="F:long-chain fatty acid-CoA ligase activity"/>
    <property type="evidence" value="ECO:0007669"/>
    <property type="project" value="UniProtKB-EC"/>
</dbReference>
<dbReference type="AlphaFoldDB" id="A0A817UR41"/>
<comment type="caution">
    <text evidence="5">The sequence shown here is derived from an EMBL/GenBank/DDBJ whole genome shotgun (WGS) entry which is preliminary data.</text>
</comment>
<keyword evidence="2" id="KW-0443">Lipid metabolism</keyword>
<keyword evidence="2" id="KW-0276">Fatty acid metabolism</keyword>
<dbReference type="InterPro" id="IPR000873">
    <property type="entry name" value="AMP-dep_synth/lig_dom"/>
</dbReference>
<organism evidence="5 6">
    <name type="scientific">Rotaria socialis</name>
    <dbReference type="NCBI Taxonomy" id="392032"/>
    <lineage>
        <taxon>Eukaryota</taxon>
        <taxon>Metazoa</taxon>
        <taxon>Spiralia</taxon>
        <taxon>Gnathifera</taxon>
        <taxon>Rotifera</taxon>
        <taxon>Eurotatoria</taxon>
        <taxon>Bdelloidea</taxon>
        <taxon>Philodinida</taxon>
        <taxon>Philodinidae</taxon>
        <taxon>Rotaria</taxon>
    </lineage>
</organism>
<name>A0A817UR41_9BILA</name>
<feature type="domain" description="AMP-dependent synthetase/ligase" evidence="4">
    <location>
        <begin position="111"/>
        <end position="508"/>
    </location>
</feature>
<dbReference type="PANTHER" id="PTHR43272">
    <property type="entry name" value="LONG-CHAIN-FATTY-ACID--COA LIGASE"/>
    <property type="match status" value="1"/>
</dbReference>
<dbReference type="PROSITE" id="PS00455">
    <property type="entry name" value="AMP_BINDING"/>
    <property type="match status" value="1"/>
</dbReference>
<accession>A0A817UR41</accession>
<keyword evidence="1" id="KW-0436">Ligase</keyword>
<evidence type="ECO:0000313" key="5">
    <source>
        <dbReference type="EMBL" id="CAF3334824.1"/>
    </source>
</evidence>
<dbReference type="Pfam" id="PF00501">
    <property type="entry name" value="AMP-binding"/>
    <property type="match status" value="1"/>
</dbReference>
<evidence type="ECO:0000256" key="1">
    <source>
        <dbReference type="ARBA" id="ARBA00022598"/>
    </source>
</evidence>
<gene>
    <name evidence="5" type="ORF">TIS948_LOCUS21758</name>
</gene>
<dbReference type="GO" id="GO:0005783">
    <property type="term" value="C:endoplasmic reticulum"/>
    <property type="evidence" value="ECO:0007669"/>
    <property type="project" value="TreeGrafter"/>
</dbReference>
<dbReference type="InterPro" id="IPR020845">
    <property type="entry name" value="AMP-binding_CS"/>
</dbReference>
<dbReference type="Gene3D" id="3.40.50.12780">
    <property type="entry name" value="N-terminal domain of ligase-like"/>
    <property type="match status" value="1"/>
</dbReference>
<dbReference type="EC" id="6.2.1.3" evidence="3"/>
<dbReference type="SUPFAM" id="SSF56801">
    <property type="entry name" value="Acetyl-CoA synthetase-like"/>
    <property type="match status" value="1"/>
</dbReference>
<dbReference type="EMBL" id="CAJNXB010003762">
    <property type="protein sequence ID" value="CAF3334824.1"/>
    <property type="molecule type" value="Genomic_DNA"/>
</dbReference>
<dbReference type="Proteomes" id="UP000663825">
    <property type="component" value="Unassembled WGS sequence"/>
</dbReference>
<evidence type="ECO:0000259" key="4">
    <source>
        <dbReference type="Pfam" id="PF00501"/>
    </source>
</evidence>
<reference evidence="5" key="1">
    <citation type="submission" date="2021-02" db="EMBL/GenBank/DDBJ databases">
        <authorList>
            <person name="Nowell W R."/>
        </authorList>
    </citation>
    <scope>NUCLEOTIDE SEQUENCE</scope>
</reference>